<keyword evidence="3" id="KW-0813">Transport</keyword>
<dbReference type="Pfam" id="PF04066">
    <property type="entry name" value="MrpF_PhaF"/>
    <property type="match status" value="1"/>
</dbReference>
<gene>
    <name evidence="9" type="ORF">G3A50_07995</name>
</gene>
<dbReference type="Proteomes" id="UP000464751">
    <property type="component" value="Chromosome"/>
</dbReference>
<dbReference type="PANTHER" id="PTHR34702:SF1">
    <property type="entry name" value="NA(+)_H(+) ANTIPORTER SUBUNIT F"/>
    <property type="match status" value="1"/>
</dbReference>
<dbReference type="KEGG" id="apra:G3A50_07995"/>
<evidence type="ECO:0000256" key="5">
    <source>
        <dbReference type="ARBA" id="ARBA00022692"/>
    </source>
</evidence>
<dbReference type="PANTHER" id="PTHR34702">
    <property type="entry name" value="NA(+)/H(+) ANTIPORTER SUBUNIT F1"/>
    <property type="match status" value="1"/>
</dbReference>
<proteinExistence type="inferred from homology"/>
<evidence type="ECO:0000256" key="7">
    <source>
        <dbReference type="ARBA" id="ARBA00023136"/>
    </source>
</evidence>
<keyword evidence="4" id="KW-1003">Cell membrane</keyword>
<dbReference type="InterPro" id="IPR007208">
    <property type="entry name" value="MrpF/PhaF-like"/>
</dbReference>
<evidence type="ECO:0000256" key="1">
    <source>
        <dbReference type="ARBA" id="ARBA00004651"/>
    </source>
</evidence>
<evidence type="ECO:0000256" key="3">
    <source>
        <dbReference type="ARBA" id="ARBA00022448"/>
    </source>
</evidence>
<evidence type="ECO:0000256" key="4">
    <source>
        <dbReference type="ARBA" id="ARBA00022475"/>
    </source>
</evidence>
<comment type="similarity">
    <text evidence="2">Belongs to the CPA3 antiporters (TC 2.A.63) subunit F family.</text>
</comment>
<evidence type="ECO:0000256" key="8">
    <source>
        <dbReference type="SAM" id="Phobius"/>
    </source>
</evidence>
<sequence length="89" mass="8712">MSVFLVAVGAFILLMIGLGLVRLLRGPSAADRMMAAQLAGTGLAAVCLLLASASGMSAIADVAVALALLAALGAVALSRHAGPAREPGE</sequence>
<reference evidence="9 10" key="1">
    <citation type="submission" date="2020-02" db="EMBL/GenBank/DDBJ databases">
        <authorList>
            <person name="Li G."/>
        </authorList>
    </citation>
    <scope>NUCLEOTIDE SEQUENCE [LARGE SCALE GENOMIC DNA]</scope>
    <source>
        <strain evidence="9 10">DSM 102029</strain>
    </source>
</reference>
<evidence type="ECO:0000313" key="9">
    <source>
        <dbReference type="EMBL" id="QIB33650.1"/>
    </source>
</evidence>
<protein>
    <submittedName>
        <fullName evidence="9">Multiple resistance and pH regulation protein F</fullName>
    </submittedName>
</protein>
<name>A0A6P1YL05_9HYPH</name>
<keyword evidence="7 8" id="KW-0472">Membrane</keyword>
<evidence type="ECO:0000256" key="2">
    <source>
        <dbReference type="ARBA" id="ARBA00009212"/>
    </source>
</evidence>
<dbReference type="AlphaFoldDB" id="A0A6P1YL05"/>
<keyword evidence="6 8" id="KW-1133">Transmembrane helix</keyword>
<evidence type="ECO:0000256" key="6">
    <source>
        <dbReference type="ARBA" id="ARBA00022989"/>
    </source>
</evidence>
<feature type="transmembrane region" description="Helical" evidence="8">
    <location>
        <begin position="36"/>
        <end position="53"/>
    </location>
</feature>
<accession>A0A6P1YL05</accession>
<dbReference type="GO" id="GO:0015385">
    <property type="term" value="F:sodium:proton antiporter activity"/>
    <property type="evidence" value="ECO:0007669"/>
    <property type="project" value="TreeGrafter"/>
</dbReference>
<dbReference type="GO" id="GO:0005886">
    <property type="term" value="C:plasma membrane"/>
    <property type="evidence" value="ECO:0007669"/>
    <property type="project" value="UniProtKB-SubCell"/>
</dbReference>
<keyword evidence="10" id="KW-1185">Reference proteome</keyword>
<organism evidence="9 10">
    <name type="scientific">Ancylobacter pratisalsi</name>
    <dbReference type="NCBI Taxonomy" id="1745854"/>
    <lineage>
        <taxon>Bacteria</taxon>
        <taxon>Pseudomonadati</taxon>
        <taxon>Pseudomonadota</taxon>
        <taxon>Alphaproteobacteria</taxon>
        <taxon>Hyphomicrobiales</taxon>
        <taxon>Xanthobacteraceae</taxon>
        <taxon>Ancylobacter</taxon>
    </lineage>
</organism>
<comment type="subcellular location">
    <subcellularLocation>
        <location evidence="1">Cell membrane</location>
        <topology evidence="1">Multi-pass membrane protein</topology>
    </subcellularLocation>
</comment>
<dbReference type="EMBL" id="CP048630">
    <property type="protein sequence ID" value="QIB33650.1"/>
    <property type="molecule type" value="Genomic_DNA"/>
</dbReference>
<feature type="transmembrane region" description="Helical" evidence="8">
    <location>
        <begin position="6"/>
        <end position="24"/>
    </location>
</feature>
<evidence type="ECO:0000313" key="10">
    <source>
        <dbReference type="Proteomes" id="UP000464751"/>
    </source>
</evidence>
<keyword evidence="5 8" id="KW-0812">Transmembrane</keyword>